<dbReference type="PANTHER" id="PTHR13271">
    <property type="entry name" value="UNCHARACTERIZED PUTATIVE METHYLTRANSFERASE"/>
    <property type="match status" value="1"/>
</dbReference>
<accession>A0A7S0XMA8</accession>
<organism evidence="1">
    <name type="scientific">Chrysocystis fragilis</name>
    <dbReference type="NCBI Taxonomy" id="1411660"/>
    <lineage>
        <taxon>Eukaryota</taxon>
        <taxon>Sar</taxon>
        <taxon>Stramenopiles</taxon>
        <taxon>Ochrophyta</taxon>
        <taxon>Pelagophyceae</taxon>
        <taxon>Sarcinochrysidales</taxon>
        <taxon>Chrysocystaceae</taxon>
        <taxon>Chrysocystis</taxon>
    </lineage>
</organism>
<evidence type="ECO:0000313" key="1">
    <source>
        <dbReference type="EMBL" id="CAD8730453.1"/>
    </source>
</evidence>
<dbReference type="AlphaFoldDB" id="A0A7S0XMA8"/>
<dbReference type="CDD" id="cd10527">
    <property type="entry name" value="SET_LSMT"/>
    <property type="match status" value="1"/>
</dbReference>
<dbReference type="InterPro" id="IPR046341">
    <property type="entry name" value="SET_dom_sf"/>
</dbReference>
<gene>
    <name evidence="1" type="ORF">CFRA1165_LOCUS142</name>
</gene>
<protein>
    <recommendedName>
        <fullName evidence="2">SET domain-containing protein</fullName>
    </recommendedName>
</protein>
<dbReference type="PANTHER" id="PTHR13271:SF151">
    <property type="entry name" value="SET DOMAIN-CONTAINING PROTEIN 4"/>
    <property type="match status" value="1"/>
</dbReference>
<proteinExistence type="predicted"/>
<dbReference type="EMBL" id="HBFH01000197">
    <property type="protein sequence ID" value="CAD8730453.1"/>
    <property type="molecule type" value="Transcribed_RNA"/>
</dbReference>
<reference evidence="1" key="1">
    <citation type="submission" date="2021-01" db="EMBL/GenBank/DDBJ databases">
        <authorList>
            <person name="Corre E."/>
            <person name="Pelletier E."/>
            <person name="Niang G."/>
            <person name="Scheremetjew M."/>
            <person name="Finn R."/>
            <person name="Kale V."/>
            <person name="Holt S."/>
            <person name="Cochrane G."/>
            <person name="Meng A."/>
            <person name="Brown T."/>
            <person name="Cohen L."/>
        </authorList>
    </citation>
    <scope>NUCLEOTIDE SEQUENCE</scope>
    <source>
        <strain evidence="1">CCMP3189</strain>
    </source>
</reference>
<dbReference type="SUPFAM" id="SSF82199">
    <property type="entry name" value="SET domain"/>
    <property type="match status" value="1"/>
</dbReference>
<dbReference type="InterPro" id="IPR050600">
    <property type="entry name" value="SETD3_SETD6_MTase"/>
</dbReference>
<sequence length="324" mass="35409">MCAEVARLGGDFEAAEIAAGPYGLGLRTRRAVEALEVVASIPLSACAVASAARDEDAVARCASAFLESPNRAWRELVLEHTATRHLPLTWDEASFERRTRGLSIRSELRRRRETARAVAERDARLLVAQAHVASRAYWLSSDDLVLAPVLDFANHDADAAYVDAGDGVFARRDEVVLLASRPVPPHAELFATYLRDASRADFFANFGFVDPTADRAPLRLAYRRKTLSLDVLLRDATLLDDADSQLALADFVADLADKPLAATTRYFDALLDDIPQNDDDEPDDIAAAIAALRRDERRALGVLREHVIAARSPRDEGAAPPLTS</sequence>
<dbReference type="GO" id="GO:0016279">
    <property type="term" value="F:protein-lysine N-methyltransferase activity"/>
    <property type="evidence" value="ECO:0007669"/>
    <property type="project" value="TreeGrafter"/>
</dbReference>
<dbReference type="Gene3D" id="3.90.1410.10">
    <property type="entry name" value="set domain protein methyltransferase, domain 1"/>
    <property type="match status" value="1"/>
</dbReference>
<name>A0A7S0XMA8_9STRA</name>
<evidence type="ECO:0008006" key="2">
    <source>
        <dbReference type="Google" id="ProtNLM"/>
    </source>
</evidence>